<proteinExistence type="predicted"/>
<accession>A0A4Q7YWD5</accession>
<name>A0A4Q7YWD5_9BACT</name>
<dbReference type="InterPro" id="IPR032710">
    <property type="entry name" value="NTF2-like_dom_sf"/>
</dbReference>
<dbReference type="Proteomes" id="UP000292958">
    <property type="component" value="Unassembled WGS sequence"/>
</dbReference>
<evidence type="ECO:0000313" key="2">
    <source>
        <dbReference type="EMBL" id="RZU41694.1"/>
    </source>
</evidence>
<comment type="caution">
    <text evidence="2">The sequence shown here is derived from an EMBL/GenBank/DDBJ whole genome shotgun (WGS) entry which is preliminary data.</text>
</comment>
<sequence>MKQRTTFILALLATAALAQRPSAPTMPPQPPLVGSLAGHPAWPAAKPADVQSVDAIVRALYDVISGPKGQQRDWDRMRSLFLPDGRLIPSRTDRDTHRNDAIVLTIDGYIERSSPRMASEGFFERGIHNEVEEFGNIAHVWSTYESRHMAEDSKPFARGINSIQLLKSADRYYIVEVLWDSETPASPIPTRYLPK</sequence>
<dbReference type="RefSeq" id="WP_207231752.1">
    <property type="nucleotide sequence ID" value="NZ_SHKW01000001.1"/>
</dbReference>
<dbReference type="Gene3D" id="3.10.450.50">
    <property type="match status" value="1"/>
</dbReference>
<dbReference type="SUPFAM" id="SSF54427">
    <property type="entry name" value="NTF2-like"/>
    <property type="match status" value="1"/>
</dbReference>
<dbReference type="EMBL" id="SHKW01000001">
    <property type="protein sequence ID" value="RZU41694.1"/>
    <property type="molecule type" value="Genomic_DNA"/>
</dbReference>
<keyword evidence="1" id="KW-0732">Signal</keyword>
<evidence type="ECO:0000313" key="3">
    <source>
        <dbReference type="Proteomes" id="UP000292958"/>
    </source>
</evidence>
<evidence type="ECO:0000256" key="1">
    <source>
        <dbReference type="SAM" id="SignalP"/>
    </source>
</evidence>
<reference evidence="2 3" key="1">
    <citation type="submission" date="2019-02" db="EMBL/GenBank/DDBJ databases">
        <title>Genomic Encyclopedia of Archaeal and Bacterial Type Strains, Phase II (KMG-II): from individual species to whole genera.</title>
        <authorList>
            <person name="Goeker M."/>
        </authorList>
    </citation>
    <scope>NUCLEOTIDE SEQUENCE [LARGE SCALE GENOMIC DNA]</scope>
    <source>
        <strain evidence="2 3">DSM 18101</strain>
    </source>
</reference>
<evidence type="ECO:0008006" key="4">
    <source>
        <dbReference type="Google" id="ProtNLM"/>
    </source>
</evidence>
<dbReference type="AlphaFoldDB" id="A0A4Q7YWD5"/>
<feature type="chain" id="PRO_5020282604" description="SnoaL-like protein" evidence="1">
    <location>
        <begin position="19"/>
        <end position="195"/>
    </location>
</feature>
<keyword evidence="3" id="KW-1185">Reference proteome</keyword>
<organism evidence="2 3">
    <name type="scientific">Edaphobacter modestus</name>
    <dbReference type="NCBI Taxonomy" id="388466"/>
    <lineage>
        <taxon>Bacteria</taxon>
        <taxon>Pseudomonadati</taxon>
        <taxon>Acidobacteriota</taxon>
        <taxon>Terriglobia</taxon>
        <taxon>Terriglobales</taxon>
        <taxon>Acidobacteriaceae</taxon>
        <taxon>Edaphobacter</taxon>
    </lineage>
</organism>
<protein>
    <recommendedName>
        <fullName evidence="4">SnoaL-like protein</fullName>
    </recommendedName>
</protein>
<gene>
    <name evidence="2" type="ORF">BDD14_3221</name>
</gene>
<feature type="signal peptide" evidence="1">
    <location>
        <begin position="1"/>
        <end position="18"/>
    </location>
</feature>